<organism evidence="2 3">
    <name type="scientific">Mixta theicola</name>
    <dbReference type="NCBI Taxonomy" id="1458355"/>
    <lineage>
        <taxon>Bacteria</taxon>
        <taxon>Pseudomonadati</taxon>
        <taxon>Pseudomonadota</taxon>
        <taxon>Gammaproteobacteria</taxon>
        <taxon>Enterobacterales</taxon>
        <taxon>Erwiniaceae</taxon>
        <taxon>Mixta</taxon>
    </lineage>
</organism>
<reference evidence="3" key="1">
    <citation type="submission" date="2017-09" db="EMBL/GenBank/DDBJ databases">
        <authorList>
            <person name="Palmer M."/>
            <person name="Steenkamp E.T."/>
            <person name="Coetzee M.P."/>
            <person name="Avontuur J.R."/>
            <person name="Van Zyl E."/>
            <person name="Chan W.-Y."/>
            <person name="Blom J."/>
            <person name="Venter S.N."/>
        </authorList>
    </citation>
    <scope>NUCLEOTIDE SEQUENCE [LARGE SCALE GENOMIC DNA]</scope>
    <source>
        <strain evidence="3">QC88-366</strain>
    </source>
</reference>
<evidence type="ECO:0000313" key="3">
    <source>
        <dbReference type="Proteomes" id="UP000236345"/>
    </source>
</evidence>
<name>A0A2K1Q4J4_9GAMM</name>
<accession>A0A2K1Q4J4</accession>
<feature type="transmembrane region" description="Helical" evidence="1">
    <location>
        <begin position="43"/>
        <end position="66"/>
    </location>
</feature>
<dbReference type="AlphaFoldDB" id="A0A2K1Q4J4"/>
<dbReference type="EMBL" id="NWUO01000026">
    <property type="protein sequence ID" value="PNS09965.1"/>
    <property type="molecule type" value="Genomic_DNA"/>
</dbReference>
<sequence length="75" mass="8752">MKINLEIALISTLSSLAPYFFIWFSAVHLFSPPQQLDSWKLTVSVICWSIGLVWFYIQMVGVYYFIKQKILMSAE</sequence>
<feature type="transmembrane region" description="Helical" evidence="1">
    <location>
        <begin position="7"/>
        <end position="31"/>
    </location>
</feature>
<proteinExistence type="predicted"/>
<keyword evidence="1" id="KW-0472">Membrane</keyword>
<comment type="caution">
    <text evidence="2">The sequence shown here is derived from an EMBL/GenBank/DDBJ whole genome shotgun (WGS) entry which is preliminary data.</text>
</comment>
<keyword evidence="1" id="KW-1133">Transmembrane helix</keyword>
<gene>
    <name evidence="2" type="ORF">COO59_19850</name>
</gene>
<evidence type="ECO:0000256" key="1">
    <source>
        <dbReference type="SAM" id="Phobius"/>
    </source>
</evidence>
<keyword evidence="3" id="KW-1185">Reference proteome</keyword>
<keyword evidence="1" id="KW-0812">Transmembrane</keyword>
<dbReference type="Proteomes" id="UP000236345">
    <property type="component" value="Unassembled WGS sequence"/>
</dbReference>
<protein>
    <submittedName>
        <fullName evidence="2">Uncharacterized protein</fullName>
    </submittedName>
</protein>
<evidence type="ECO:0000313" key="2">
    <source>
        <dbReference type="EMBL" id="PNS09965.1"/>
    </source>
</evidence>